<feature type="domain" description="HTH marR-type" evidence="1">
    <location>
        <begin position="66"/>
        <end position="169"/>
    </location>
</feature>
<dbReference type="KEGG" id="swo:Swol_1875"/>
<dbReference type="InterPro" id="IPR036390">
    <property type="entry name" value="WH_DNA-bd_sf"/>
</dbReference>
<dbReference type="InterPro" id="IPR036388">
    <property type="entry name" value="WH-like_DNA-bd_sf"/>
</dbReference>
<reference evidence="3" key="1">
    <citation type="journal article" date="2010" name="Environ. Microbiol.">
        <title>The genome of Syntrophomonas wolfei: new insights into syntrophic metabolism and biohydrogen production.</title>
        <authorList>
            <person name="Sieber J.R."/>
            <person name="Sims D.R."/>
            <person name="Han C."/>
            <person name="Kim E."/>
            <person name="Lykidis A."/>
            <person name="Lapidus A.L."/>
            <person name="McDonnald E."/>
            <person name="Rohlin L."/>
            <person name="Culley D.E."/>
            <person name="Gunsalus R."/>
            <person name="McInerney M.J."/>
        </authorList>
    </citation>
    <scope>NUCLEOTIDE SEQUENCE [LARGE SCALE GENOMIC DNA]</scope>
    <source>
        <strain evidence="3">DSM 2245B / Goettingen</strain>
    </source>
</reference>
<organism evidence="2 3">
    <name type="scientific">Syntrophomonas wolfei subsp. wolfei (strain DSM 2245B / Goettingen)</name>
    <dbReference type="NCBI Taxonomy" id="335541"/>
    <lineage>
        <taxon>Bacteria</taxon>
        <taxon>Bacillati</taxon>
        <taxon>Bacillota</taxon>
        <taxon>Clostridia</taxon>
        <taxon>Eubacteriales</taxon>
        <taxon>Syntrophomonadaceae</taxon>
        <taxon>Syntrophomonas</taxon>
    </lineage>
</organism>
<evidence type="ECO:0000313" key="2">
    <source>
        <dbReference type="EMBL" id="ABI69173.1"/>
    </source>
</evidence>
<dbReference type="InterPro" id="IPR000835">
    <property type="entry name" value="HTH_MarR-typ"/>
</dbReference>
<keyword evidence="3" id="KW-1185">Reference proteome</keyword>
<dbReference type="AlphaFoldDB" id="Q0AVT1"/>
<accession>Q0AVT1</accession>
<protein>
    <recommendedName>
        <fullName evidence="1">HTH marR-type domain-containing protein</fullName>
    </recommendedName>
</protein>
<dbReference type="eggNOG" id="COG1846">
    <property type="taxonomic scope" value="Bacteria"/>
</dbReference>
<dbReference type="Proteomes" id="UP000001968">
    <property type="component" value="Chromosome"/>
</dbReference>
<proteinExistence type="predicted"/>
<evidence type="ECO:0000313" key="3">
    <source>
        <dbReference type="Proteomes" id="UP000001968"/>
    </source>
</evidence>
<evidence type="ECO:0000259" key="1">
    <source>
        <dbReference type="SMART" id="SM00347"/>
    </source>
</evidence>
<dbReference type="Gene3D" id="1.10.10.10">
    <property type="entry name" value="Winged helix-like DNA-binding domain superfamily/Winged helix DNA-binding domain"/>
    <property type="match status" value="1"/>
</dbReference>
<sequence>MPINQRNHQSLHQNIQVLDICVRYLYIIIILYKYMGCCLLNKIETQLVNNILDALQCAKAAVSLLPQLPPNIKPVYFRILNAIYKLNHYTGRPRISDISKESGLLLPNTTKVINEMVELNILEKFTPDFDKRVVLVRATELGEQYIQKYIVSFIESLEKQLSRINEIECIIMIDTIYKVHQAIKTVYHEQEPEKDAIN</sequence>
<dbReference type="STRING" id="335541.Swol_1875"/>
<name>Q0AVT1_SYNWW</name>
<dbReference type="SMART" id="SM00347">
    <property type="entry name" value="HTH_MARR"/>
    <property type="match status" value="1"/>
</dbReference>
<dbReference type="HOGENOM" id="CLU_083287_12_0_9"/>
<dbReference type="SUPFAM" id="SSF46785">
    <property type="entry name" value="Winged helix' DNA-binding domain"/>
    <property type="match status" value="1"/>
</dbReference>
<dbReference type="GO" id="GO:0003700">
    <property type="term" value="F:DNA-binding transcription factor activity"/>
    <property type="evidence" value="ECO:0007669"/>
    <property type="project" value="InterPro"/>
</dbReference>
<gene>
    <name evidence="2" type="ordered locus">Swol_1875</name>
</gene>
<dbReference type="EMBL" id="CP000448">
    <property type="protein sequence ID" value="ABI69173.1"/>
    <property type="molecule type" value="Genomic_DNA"/>
</dbReference>